<dbReference type="EMBL" id="AMQN01041353">
    <property type="status" value="NOT_ANNOTATED_CDS"/>
    <property type="molecule type" value="Genomic_DNA"/>
</dbReference>
<evidence type="ECO:0000259" key="1">
    <source>
        <dbReference type="Pfam" id="PF05699"/>
    </source>
</evidence>
<sequence>RIYLSMLVTNCSGERSFSTLKRVKNELRSTMGHQRLNNLSLMAIEHEVMAGICSDDFIRDFAGRKARKVELKI</sequence>
<dbReference type="Proteomes" id="UP000014760">
    <property type="component" value="Unassembled WGS sequence"/>
</dbReference>
<reference evidence="3" key="3">
    <citation type="submission" date="2015-06" db="UniProtKB">
        <authorList>
            <consortium name="EnsemblMetazoa"/>
        </authorList>
    </citation>
    <scope>IDENTIFICATION</scope>
</reference>
<dbReference type="GO" id="GO:0046983">
    <property type="term" value="F:protein dimerization activity"/>
    <property type="evidence" value="ECO:0007669"/>
    <property type="project" value="InterPro"/>
</dbReference>
<dbReference type="PANTHER" id="PTHR45749:SF23">
    <property type="entry name" value="ZINC FINGER MYM-TYPE PROTEIN 1-LIKE"/>
    <property type="match status" value="1"/>
</dbReference>
<dbReference type="Pfam" id="PF05699">
    <property type="entry name" value="Dimer_Tnp_hAT"/>
    <property type="match status" value="1"/>
</dbReference>
<proteinExistence type="predicted"/>
<dbReference type="PANTHER" id="PTHR45749">
    <property type="match status" value="1"/>
</dbReference>
<dbReference type="InterPro" id="IPR008906">
    <property type="entry name" value="HATC_C_dom"/>
</dbReference>
<protein>
    <recommendedName>
        <fullName evidence="1">HAT C-terminal dimerisation domain-containing protein</fullName>
    </recommendedName>
</protein>
<reference evidence="2 4" key="2">
    <citation type="journal article" date="2013" name="Nature">
        <title>Insights into bilaterian evolution from three spiralian genomes.</title>
        <authorList>
            <person name="Simakov O."/>
            <person name="Marletaz F."/>
            <person name="Cho S.J."/>
            <person name="Edsinger-Gonzales E."/>
            <person name="Havlak P."/>
            <person name="Hellsten U."/>
            <person name="Kuo D.H."/>
            <person name="Larsson T."/>
            <person name="Lv J."/>
            <person name="Arendt D."/>
            <person name="Savage R."/>
            <person name="Osoegawa K."/>
            <person name="de Jong P."/>
            <person name="Grimwood J."/>
            <person name="Chapman J.A."/>
            <person name="Shapiro H."/>
            <person name="Aerts A."/>
            <person name="Otillar R.P."/>
            <person name="Terry A.Y."/>
            <person name="Boore J.L."/>
            <person name="Grigoriev I.V."/>
            <person name="Lindberg D.R."/>
            <person name="Seaver E.C."/>
            <person name="Weisblat D.A."/>
            <person name="Putnam N.H."/>
            <person name="Rokhsar D.S."/>
        </authorList>
    </citation>
    <scope>NUCLEOTIDE SEQUENCE</scope>
    <source>
        <strain evidence="2 4">I ESC-2004</strain>
    </source>
</reference>
<dbReference type="OrthoDB" id="10037933at2759"/>
<dbReference type="HOGENOM" id="CLU_006175_9_2_1"/>
<evidence type="ECO:0000313" key="2">
    <source>
        <dbReference type="EMBL" id="ELU09940.1"/>
    </source>
</evidence>
<dbReference type="AlphaFoldDB" id="R7UUS9"/>
<name>R7UUS9_CAPTE</name>
<dbReference type="EMBL" id="KB297784">
    <property type="protein sequence ID" value="ELU09940.1"/>
    <property type="molecule type" value="Genomic_DNA"/>
</dbReference>
<dbReference type="STRING" id="283909.R7UUS9"/>
<accession>R7UUS9</accession>
<organism evidence="2">
    <name type="scientific">Capitella teleta</name>
    <name type="common">Polychaete worm</name>
    <dbReference type="NCBI Taxonomy" id="283909"/>
    <lineage>
        <taxon>Eukaryota</taxon>
        <taxon>Metazoa</taxon>
        <taxon>Spiralia</taxon>
        <taxon>Lophotrochozoa</taxon>
        <taxon>Annelida</taxon>
        <taxon>Polychaeta</taxon>
        <taxon>Sedentaria</taxon>
        <taxon>Scolecida</taxon>
        <taxon>Capitellidae</taxon>
        <taxon>Capitella</taxon>
    </lineage>
</organism>
<gene>
    <name evidence="2" type="ORF">CAPTEDRAFT_144365</name>
</gene>
<evidence type="ECO:0000313" key="3">
    <source>
        <dbReference type="EnsemblMetazoa" id="CapteP144365"/>
    </source>
</evidence>
<reference evidence="4" key="1">
    <citation type="submission" date="2012-12" db="EMBL/GenBank/DDBJ databases">
        <authorList>
            <person name="Hellsten U."/>
            <person name="Grimwood J."/>
            <person name="Chapman J.A."/>
            <person name="Shapiro H."/>
            <person name="Aerts A."/>
            <person name="Otillar R.P."/>
            <person name="Terry A.Y."/>
            <person name="Boore J.L."/>
            <person name="Simakov O."/>
            <person name="Marletaz F."/>
            <person name="Cho S.-J."/>
            <person name="Edsinger-Gonzales E."/>
            <person name="Havlak P."/>
            <person name="Kuo D.-H."/>
            <person name="Larsson T."/>
            <person name="Lv J."/>
            <person name="Arendt D."/>
            <person name="Savage R."/>
            <person name="Osoegawa K."/>
            <person name="de Jong P."/>
            <person name="Lindberg D.R."/>
            <person name="Seaver E.C."/>
            <person name="Weisblat D.A."/>
            <person name="Putnam N.H."/>
            <person name="Grigoriev I.V."/>
            <person name="Rokhsar D.S."/>
        </authorList>
    </citation>
    <scope>NUCLEOTIDE SEQUENCE</scope>
    <source>
        <strain evidence="4">I ESC-2004</strain>
    </source>
</reference>
<feature type="domain" description="HAT C-terminal dimerisation" evidence="1">
    <location>
        <begin position="1"/>
        <end position="47"/>
    </location>
</feature>
<dbReference type="OMA" id="MANDLDY"/>
<evidence type="ECO:0000313" key="4">
    <source>
        <dbReference type="Proteomes" id="UP000014760"/>
    </source>
</evidence>
<feature type="non-terminal residue" evidence="2">
    <location>
        <position position="1"/>
    </location>
</feature>
<keyword evidence="4" id="KW-1185">Reference proteome</keyword>
<dbReference type="EnsemblMetazoa" id="CapteT144365">
    <property type="protein sequence ID" value="CapteP144365"/>
    <property type="gene ID" value="CapteG144365"/>
</dbReference>